<dbReference type="EMBL" id="QJKJ01002063">
    <property type="protein sequence ID" value="RDY04511.1"/>
    <property type="molecule type" value="Genomic_DNA"/>
</dbReference>
<proteinExistence type="predicted"/>
<name>A0A371HNX9_MUCPR</name>
<protein>
    <submittedName>
        <fullName evidence="1">Uncharacterized protein</fullName>
    </submittedName>
</protein>
<evidence type="ECO:0000313" key="1">
    <source>
        <dbReference type="EMBL" id="RDY04511.1"/>
    </source>
</evidence>
<gene>
    <name evidence="1" type="ORF">CR513_11774</name>
</gene>
<comment type="caution">
    <text evidence="1">The sequence shown here is derived from an EMBL/GenBank/DDBJ whole genome shotgun (WGS) entry which is preliminary data.</text>
</comment>
<reference evidence="1" key="1">
    <citation type="submission" date="2018-05" db="EMBL/GenBank/DDBJ databases">
        <title>Draft genome of Mucuna pruriens seed.</title>
        <authorList>
            <person name="Nnadi N.E."/>
            <person name="Vos R."/>
            <person name="Hasami M.H."/>
            <person name="Devisetty U.K."/>
            <person name="Aguiy J.C."/>
        </authorList>
    </citation>
    <scope>NUCLEOTIDE SEQUENCE [LARGE SCALE GENOMIC DNA]</scope>
    <source>
        <strain evidence="1">JCA_2017</strain>
    </source>
</reference>
<organism evidence="1 2">
    <name type="scientific">Mucuna pruriens</name>
    <name type="common">Velvet bean</name>
    <name type="synonym">Dolichos pruriens</name>
    <dbReference type="NCBI Taxonomy" id="157652"/>
    <lineage>
        <taxon>Eukaryota</taxon>
        <taxon>Viridiplantae</taxon>
        <taxon>Streptophyta</taxon>
        <taxon>Embryophyta</taxon>
        <taxon>Tracheophyta</taxon>
        <taxon>Spermatophyta</taxon>
        <taxon>Magnoliopsida</taxon>
        <taxon>eudicotyledons</taxon>
        <taxon>Gunneridae</taxon>
        <taxon>Pentapetalae</taxon>
        <taxon>rosids</taxon>
        <taxon>fabids</taxon>
        <taxon>Fabales</taxon>
        <taxon>Fabaceae</taxon>
        <taxon>Papilionoideae</taxon>
        <taxon>50 kb inversion clade</taxon>
        <taxon>NPAAA clade</taxon>
        <taxon>indigoferoid/millettioid clade</taxon>
        <taxon>Phaseoleae</taxon>
        <taxon>Mucuna</taxon>
    </lineage>
</organism>
<keyword evidence="2" id="KW-1185">Reference proteome</keyword>
<feature type="non-terminal residue" evidence="1">
    <location>
        <position position="1"/>
    </location>
</feature>
<dbReference type="AlphaFoldDB" id="A0A371HNX9"/>
<evidence type="ECO:0000313" key="2">
    <source>
        <dbReference type="Proteomes" id="UP000257109"/>
    </source>
</evidence>
<dbReference type="Proteomes" id="UP000257109">
    <property type="component" value="Unassembled WGS sequence"/>
</dbReference>
<accession>A0A371HNX9</accession>
<sequence length="94" mass="10437">MTRSYNNSYTKITIAIVVQQITLQQRLGGQVSANKNVSTFIQPSMPKNARIQALSTIIPLVMLCWDLDASINAMLVSIYKSLWLGYLKSFGGVI</sequence>